<protein>
    <submittedName>
        <fullName evidence="2">Transposase</fullName>
    </submittedName>
</protein>
<dbReference type="Proteomes" id="UP000278775">
    <property type="component" value="Unassembled WGS sequence"/>
</dbReference>
<evidence type="ECO:0000313" key="1">
    <source>
        <dbReference type="EMBL" id="RNA60440.1"/>
    </source>
</evidence>
<dbReference type="RefSeq" id="WP_122637842.1">
    <property type="nucleotide sequence ID" value="NZ_QWIU01000003.1"/>
</dbReference>
<evidence type="ECO:0000313" key="3">
    <source>
        <dbReference type="Proteomes" id="UP000278775"/>
    </source>
</evidence>
<organism evidence="2 3">
    <name type="scientific">Chryseobacterium nematophagum</name>
    <dbReference type="NCBI Taxonomy" id="2305228"/>
    <lineage>
        <taxon>Bacteria</taxon>
        <taxon>Pseudomonadati</taxon>
        <taxon>Bacteroidota</taxon>
        <taxon>Flavobacteriia</taxon>
        <taxon>Flavobacteriales</taxon>
        <taxon>Weeksellaceae</taxon>
        <taxon>Chryseobacterium group</taxon>
        <taxon>Chryseobacterium</taxon>
    </lineage>
</organism>
<sequence>MLDKKFNFKQLHMGSLVHQKVKENRVSISFLCEAFKCGKQGIIDMYSGDTIDTELLLIWSKILRYDFFRIYSAHLIMYAPVAKVVKRGEKRKRTIYTPKNIYTYGMIDFILDQLEKGEKTTLQIKQEYGIPRSTLHKWINKYKI</sequence>
<comment type="caution">
    <text evidence="2">The sequence shown here is derived from an EMBL/GenBank/DDBJ whole genome shotgun (WGS) entry which is preliminary data.</text>
</comment>
<dbReference type="EMBL" id="QWIU01000003">
    <property type="protein sequence ID" value="RNA60524.1"/>
    <property type="molecule type" value="Genomic_DNA"/>
</dbReference>
<gene>
    <name evidence="1" type="ORF">D1631_18250</name>
    <name evidence="2" type="ORF">D1631_18740</name>
</gene>
<dbReference type="InterPro" id="IPR009057">
    <property type="entry name" value="Homeodomain-like_sf"/>
</dbReference>
<dbReference type="AlphaFoldDB" id="A0A3M7TC43"/>
<accession>A0A3M7TC43</accession>
<evidence type="ECO:0000313" key="2">
    <source>
        <dbReference type="EMBL" id="RNA60524.1"/>
    </source>
</evidence>
<dbReference type="OrthoDB" id="799937at2"/>
<name>A0A3M7TC43_9FLAO</name>
<reference evidence="2 3" key="1">
    <citation type="submission" date="2018-08" db="EMBL/GenBank/DDBJ databases">
        <title>Chryseobacterium nematophagum: a novel matrix digesting pathogen of nematodes.</title>
        <authorList>
            <person name="Page A."/>
            <person name="Roberts M."/>
            <person name="Felix M.-A."/>
            <person name="Weir W."/>
        </authorList>
    </citation>
    <scope>NUCLEOTIDE SEQUENCE [LARGE SCALE GENOMIC DNA]</scope>
    <source>
        <strain evidence="2 3">JUb129</strain>
    </source>
</reference>
<proteinExistence type="predicted"/>
<dbReference type="EMBL" id="QWIU01000003">
    <property type="protein sequence ID" value="RNA60440.1"/>
    <property type="molecule type" value="Genomic_DNA"/>
</dbReference>
<dbReference type="SUPFAM" id="SSF46689">
    <property type="entry name" value="Homeodomain-like"/>
    <property type="match status" value="1"/>
</dbReference>